<dbReference type="OMA" id="VGHGSPN"/>
<feature type="compositionally biased region" description="Polar residues" evidence="1">
    <location>
        <begin position="67"/>
        <end position="78"/>
    </location>
</feature>
<evidence type="ECO:0000256" key="2">
    <source>
        <dbReference type="SAM" id="SignalP"/>
    </source>
</evidence>
<accession>A0A3B0J2F9</accession>
<feature type="signal peptide" evidence="2">
    <location>
        <begin position="1"/>
        <end position="18"/>
    </location>
</feature>
<sequence length="78" mass="8473">MKVTLILTFLASLALSLALPQVGHGSINGPSGRFAMTRGWAQPPVDLQKPVIFLPEATPVHEEPQESRSVQTQQLLRA</sequence>
<name>A0A3B0J2F9_DROGU</name>
<dbReference type="EMBL" id="OUUW01000001">
    <property type="protein sequence ID" value="SPP75337.1"/>
    <property type="molecule type" value="Genomic_DNA"/>
</dbReference>
<organism evidence="3 4">
    <name type="scientific">Drosophila guanche</name>
    <name type="common">Fruit fly</name>
    <dbReference type="NCBI Taxonomy" id="7266"/>
    <lineage>
        <taxon>Eukaryota</taxon>
        <taxon>Metazoa</taxon>
        <taxon>Ecdysozoa</taxon>
        <taxon>Arthropoda</taxon>
        <taxon>Hexapoda</taxon>
        <taxon>Insecta</taxon>
        <taxon>Pterygota</taxon>
        <taxon>Neoptera</taxon>
        <taxon>Endopterygota</taxon>
        <taxon>Diptera</taxon>
        <taxon>Brachycera</taxon>
        <taxon>Muscomorpha</taxon>
        <taxon>Ephydroidea</taxon>
        <taxon>Drosophilidae</taxon>
        <taxon>Drosophila</taxon>
        <taxon>Sophophora</taxon>
    </lineage>
</organism>
<feature type="chain" id="PRO_5017293042" description="Drosocin" evidence="2">
    <location>
        <begin position="19"/>
        <end position="78"/>
    </location>
</feature>
<evidence type="ECO:0000313" key="4">
    <source>
        <dbReference type="Proteomes" id="UP000268350"/>
    </source>
</evidence>
<keyword evidence="2" id="KW-0732">Signal</keyword>
<gene>
    <name evidence="3" type="ORF">DGUA_6G003130</name>
</gene>
<reference evidence="4" key="1">
    <citation type="submission" date="2018-01" db="EMBL/GenBank/DDBJ databases">
        <authorList>
            <person name="Alioto T."/>
            <person name="Alioto T."/>
        </authorList>
    </citation>
    <scope>NUCLEOTIDE SEQUENCE [LARGE SCALE GENOMIC DNA]</scope>
</reference>
<dbReference type="Proteomes" id="UP000268350">
    <property type="component" value="Unassembled WGS sequence"/>
</dbReference>
<feature type="region of interest" description="Disordered" evidence="1">
    <location>
        <begin position="57"/>
        <end position="78"/>
    </location>
</feature>
<evidence type="ECO:0000313" key="3">
    <source>
        <dbReference type="EMBL" id="SPP75337.1"/>
    </source>
</evidence>
<dbReference type="AlphaFoldDB" id="A0A3B0J2F9"/>
<evidence type="ECO:0000256" key="1">
    <source>
        <dbReference type="SAM" id="MobiDB-lite"/>
    </source>
</evidence>
<dbReference type="OrthoDB" id="8015592at2759"/>
<proteinExistence type="predicted"/>
<evidence type="ECO:0008006" key="5">
    <source>
        <dbReference type="Google" id="ProtNLM"/>
    </source>
</evidence>
<keyword evidence="4" id="KW-1185">Reference proteome</keyword>
<protein>
    <recommendedName>
        <fullName evidence="5">Drosocin</fullName>
    </recommendedName>
</protein>